<feature type="region of interest" description="Disordered" evidence="3">
    <location>
        <begin position="45"/>
        <end position="83"/>
    </location>
</feature>
<dbReference type="GO" id="GO:0003676">
    <property type="term" value="F:nucleic acid binding"/>
    <property type="evidence" value="ECO:0007669"/>
    <property type="project" value="InterPro"/>
</dbReference>
<evidence type="ECO:0000259" key="4">
    <source>
        <dbReference type="PROSITE" id="PS50158"/>
    </source>
</evidence>
<dbReference type="InterPro" id="IPR036691">
    <property type="entry name" value="Endo/exonu/phosph_ase_sf"/>
</dbReference>
<feature type="coiled-coil region" evidence="2">
    <location>
        <begin position="142"/>
        <end position="169"/>
    </location>
</feature>
<dbReference type="GO" id="GO:0071897">
    <property type="term" value="P:DNA biosynthetic process"/>
    <property type="evidence" value="ECO:0007669"/>
    <property type="project" value="UniProtKB-ARBA"/>
</dbReference>
<sequence length="1664" mass="184206">MDDNGGPSDARGSDRHCLHCNKIFQIVHSGHRCCSQECTKARQSLNRQSANTSSASASGGNKSNKRKKDTHSPDKVAANDMKKSKTDSATTFIAELPLATINSLSNTELVSRLCFALSLLETQIVDICDLEHMVTRLSDDHVSDLESQVTCLKDDLESKVEEISLLKNEAVQMKIAFADGFLSLQRASPTGLAGSPFSGTSSSVPSYASVARGNSSGSVLVAKCADASAPPLNVQAVEELLDTPNSGLIPSHVRFKNNKMFVTLDSEVAVAKAAALLNNKPDFNSRFEPASKLNVSFPVVALFVNISDVNALKVELEHRNSALRGQIHSVKVIYTKPQTTEGHVKIFLKSRAVRDFILDQRRASISGTYYRIVPVDLNREVRRCFKCQRYGHIQKDCTAKFVACGKCAERHGTKECNSEVLKCVNCSGSHQSGHNTCSEQVKAVERPQVPALLKCIQINLRHSSLASSSLSQIILDLDIDVVLIQEPYVLPSLSPVVANIPPGYTAFHQLSDDYAYGAAILIRDSIVSAGKPVCKHISNSAACVELTTIKGPLRISSVYLRPSIVDFSATTLTILETLTAPFSIIGADANARSRTLDSPYNDKRGSDLESLLTCSNLRVVNQPHSELDFVPAGTSFVDLTLAGDKVCIHSWFFLDTPSLSDHPYIFFEINHGDFVKTKRKQLRPTVPKLPFVHRELFSLELTKALRCLPVYSQIESTEIVNDQIAKLVSTISSSALAAKIPCPRTRCAKNMIWWSQELSVLRSKARSHHKDWSKSKSARNELLYRRSKAVYQRELRAAKCRAWEKIRTNATDGDMFRVLSEFTGKTKSIPLPSEVSIDGTLSSDAVLIAEGCARHFLPDEPPSESTHSAVESAALAAVLSQLGDEPPPISDWEFETAARSLNSKSAPGIDGISADLLLFSLPLIKPYLFVILNACISMCFFPDSWKVSKVSVIGKPNKSDYTSLNSFRPISLVSNLAKFLEKIVLGRLLWLDSVNNWISTSQHGFRANRSTETAAHTLVSFIEDAFSENKVCATAFLDIKSAFDSAWHPAIIHALAKRACPNYLIKIISSFLSNRQACFSVNEHTHTRFVKLGCPQGGVLSPFLWNLLVDDLLRLTFPFPVKMIAYADDITIITSTKEASIATKNLQLVCDSVGAWLASRKLFLNAVKTVLVIFSRKLIPWDNLYVFINHTRISPSHTASFLGLVLDSRLKWRNHIEAKCVSATRAMMAVSSCLRQSFGYDRKRLRFLYSSTVEPIFTYGCSVWASVLRTKAGIKKIRSFQRLICRMITRSFKTAPTESLIILSNMLPLDLRILEIASSRLLSHPCGEFVKSSSKLILQRVPHELKHKKIERVSSFLPTQQPPWRIWFYSSSLSYASVDLFPCALNTLRCYIRVFLNCGAAGLCVVFTDSAAVIRIINLTLPPSISFRSGLSVALAEAIETIVELRPKYTSSEIILAERLILLSPATALSLVEVCNLDLLAKLGNSCHVFTAANPNSPGLVLASFWAKSPSPFTTRYAPVSPKAIRKEISKYVWNMWNKEWVSLSTNLSVKAFFPDVYSANRLLKVKTSAISTQLLTGHCPLNAHQHRFGFTSSASCRCGASIESVTHFLFYCPNYSSHREELYEKLLVVNLPWPPPLHIFPKSNLSWNALVKYVLSTKRFSPK</sequence>
<keyword evidence="2" id="KW-0175">Coiled coil</keyword>
<dbReference type="PANTHER" id="PTHR33273:SF2">
    <property type="entry name" value="ENDONUCLEASE_EXONUCLEASE_PHOSPHATASE DOMAIN-CONTAINING PROTEIN"/>
    <property type="match status" value="1"/>
</dbReference>
<keyword evidence="1" id="KW-0862">Zinc</keyword>
<dbReference type="CDD" id="cd01650">
    <property type="entry name" value="RT_nLTR_like"/>
    <property type="match status" value="1"/>
</dbReference>
<keyword evidence="1" id="KW-0863">Zinc-finger</keyword>
<dbReference type="Proteomes" id="UP000789390">
    <property type="component" value="Unassembled WGS sequence"/>
</dbReference>
<dbReference type="InterPro" id="IPR001878">
    <property type="entry name" value="Znf_CCHC"/>
</dbReference>
<dbReference type="InterPro" id="IPR043502">
    <property type="entry name" value="DNA/RNA_pol_sf"/>
</dbReference>
<evidence type="ECO:0000256" key="2">
    <source>
        <dbReference type="SAM" id="Coils"/>
    </source>
</evidence>
<dbReference type="PROSITE" id="PS50158">
    <property type="entry name" value="ZF_CCHC"/>
    <property type="match status" value="1"/>
</dbReference>
<feature type="compositionally biased region" description="Low complexity" evidence="3">
    <location>
        <begin position="49"/>
        <end position="62"/>
    </location>
</feature>
<dbReference type="GO" id="GO:0008270">
    <property type="term" value="F:zinc ion binding"/>
    <property type="evidence" value="ECO:0007669"/>
    <property type="project" value="UniProtKB-KW"/>
</dbReference>
<protein>
    <recommendedName>
        <fullName evidence="8">CCHC-type domain-containing protein</fullName>
    </recommendedName>
</protein>
<gene>
    <name evidence="6" type="ORF">DGAL_LOCUS16489</name>
</gene>
<feature type="domain" description="Reverse transcriptase" evidence="5">
    <location>
        <begin position="934"/>
        <end position="1206"/>
    </location>
</feature>
<name>A0A8J2WRA8_9CRUS</name>
<evidence type="ECO:0008006" key="8">
    <source>
        <dbReference type="Google" id="ProtNLM"/>
    </source>
</evidence>
<accession>A0A8J2WRA8</accession>
<evidence type="ECO:0000256" key="1">
    <source>
        <dbReference type="PROSITE-ProRule" id="PRU00047"/>
    </source>
</evidence>
<dbReference type="Pfam" id="PF14529">
    <property type="entry name" value="Exo_endo_phos_2"/>
    <property type="match status" value="1"/>
</dbReference>
<proteinExistence type="predicted"/>
<dbReference type="SMART" id="SM00343">
    <property type="entry name" value="ZnF_C2HC"/>
    <property type="match status" value="1"/>
</dbReference>
<dbReference type="OrthoDB" id="8123891at2759"/>
<dbReference type="InterPro" id="IPR000477">
    <property type="entry name" value="RT_dom"/>
</dbReference>
<dbReference type="Gene3D" id="3.60.10.10">
    <property type="entry name" value="Endonuclease/exonuclease/phosphatase"/>
    <property type="match status" value="1"/>
</dbReference>
<dbReference type="PROSITE" id="PS50878">
    <property type="entry name" value="RT_POL"/>
    <property type="match status" value="1"/>
</dbReference>
<evidence type="ECO:0000313" key="6">
    <source>
        <dbReference type="EMBL" id="CAH0112715.1"/>
    </source>
</evidence>
<dbReference type="InterPro" id="IPR005135">
    <property type="entry name" value="Endo/exonuclease/phosphatase"/>
</dbReference>
<evidence type="ECO:0000313" key="7">
    <source>
        <dbReference type="Proteomes" id="UP000789390"/>
    </source>
</evidence>
<dbReference type="Pfam" id="PF00098">
    <property type="entry name" value="zf-CCHC"/>
    <property type="match status" value="1"/>
</dbReference>
<dbReference type="EMBL" id="CAKKLH010000330">
    <property type="protein sequence ID" value="CAH0112715.1"/>
    <property type="molecule type" value="Genomic_DNA"/>
</dbReference>
<organism evidence="6 7">
    <name type="scientific">Daphnia galeata</name>
    <dbReference type="NCBI Taxonomy" id="27404"/>
    <lineage>
        <taxon>Eukaryota</taxon>
        <taxon>Metazoa</taxon>
        <taxon>Ecdysozoa</taxon>
        <taxon>Arthropoda</taxon>
        <taxon>Crustacea</taxon>
        <taxon>Branchiopoda</taxon>
        <taxon>Diplostraca</taxon>
        <taxon>Cladocera</taxon>
        <taxon>Anomopoda</taxon>
        <taxon>Daphniidae</taxon>
        <taxon>Daphnia</taxon>
    </lineage>
</organism>
<keyword evidence="1" id="KW-0479">Metal-binding</keyword>
<dbReference type="SUPFAM" id="SSF56672">
    <property type="entry name" value="DNA/RNA polymerases"/>
    <property type="match status" value="1"/>
</dbReference>
<dbReference type="SUPFAM" id="SSF56219">
    <property type="entry name" value="DNase I-like"/>
    <property type="match status" value="1"/>
</dbReference>
<dbReference type="Pfam" id="PF00078">
    <property type="entry name" value="RVT_1"/>
    <property type="match status" value="1"/>
</dbReference>
<evidence type="ECO:0000256" key="3">
    <source>
        <dbReference type="SAM" id="MobiDB-lite"/>
    </source>
</evidence>
<dbReference type="PANTHER" id="PTHR33273">
    <property type="entry name" value="DOMAIN-CONTAINING PROTEIN, PUTATIVE-RELATED"/>
    <property type="match status" value="1"/>
</dbReference>
<evidence type="ECO:0000259" key="5">
    <source>
        <dbReference type="PROSITE" id="PS50878"/>
    </source>
</evidence>
<dbReference type="GO" id="GO:0003824">
    <property type="term" value="F:catalytic activity"/>
    <property type="evidence" value="ECO:0007669"/>
    <property type="project" value="InterPro"/>
</dbReference>
<reference evidence="6" key="1">
    <citation type="submission" date="2021-11" db="EMBL/GenBank/DDBJ databases">
        <authorList>
            <person name="Schell T."/>
        </authorList>
    </citation>
    <scope>NUCLEOTIDE SEQUENCE</scope>
    <source>
        <strain evidence="6">M5</strain>
    </source>
</reference>
<feature type="domain" description="CCHC-type" evidence="4">
    <location>
        <begin position="382"/>
        <end position="397"/>
    </location>
</feature>
<keyword evidence="7" id="KW-1185">Reference proteome</keyword>
<comment type="caution">
    <text evidence="6">The sequence shown here is derived from an EMBL/GenBank/DDBJ whole genome shotgun (WGS) entry which is preliminary data.</text>
</comment>